<reference evidence="2 3" key="1">
    <citation type="submission" date="2018-11" db="EMBL/GenBank/DDBJ databases">
        <authorList>
            <consortium name="Pathogen Informatics"/>
        </authorList>
    </citation>
    <scope>NUCLEOTIDE SEQUENCE [LARGE SCALE GENOMIC DNA]</scope>
</reference>
<name>A0A183FBC1_HELPZ</name>
<reference evidence="4" key="2">
    <citation type="submission" date="2019-09" db="UniProtKB">
        <authorList>
            <consortium name="WormBaseParasite"/>
        </authorList>
    </citation>
    <scope>IDENTIFICATION</scope>
</reference>
<evidence type="ECO:0000313" key="4">
    <source>
        <dbReference type="WBParaSite" id="HPBE_0000346301-mRNA-1"/>
    </source>
</evidence>
<accession>A0A3P7VVP1</accession>
<gene>
    <name evidence="2" type="ORF">HPBE_LOCUS3464</name>
</gene>
<dbReference type="Proteomes" id="UP000050761">
    <property type="component" value="Unassembled WGS sequence"/>
</dbReference>
<sequence>MEEGTNPRAESDLSMNDTPVNIGGGSKRHARVPGSCRNPVLADSEVSWALQVPRGVRHFTTHTTLRFSITRRHNDGGLLLKHLFLHLSVGVNE</sequence>
<organism evidence="3 4">
    <name type="scientific">Heligmosomoides polygyrus</name>
    <name type="common">Parasitic roundworm</name>
    <dbReference type="NCBI Taxonomy" id="6339"/>
    <lineage>
        <taxon>Eukaryota</taxon>
        <taxon>Metazoa</taxon>
        <taxon>Ecdysozoa</taxon>
        <taxon>Nematoda</taxon>
        <taxon>Chromadorea</taxon>
        <taxon>Rhabditida</taxon>
        <taxon>Rhabditina</taxon>
        <taxon>Rhabditomorpha</taxon>
        <taxon>Strongyloidea</taxon>
        <taxon>Heligmosomidae</taxon>
        <taxon>Heligmosomoides</taxon>
    </lineage>
</organism>
<protein>
    <submittedName>
        <fullName evidence="2 4">Uncharacterized protein</fullName>
    </submittedName>
</protein>
<evidence type="ECO:0000256" key="1">
    <source>
        <dbReference type="SAM" id="MobiDB-lite"/>
    </source>
</evidence>
<dbReference type="EMBL" id="UZAH01009245">
    <property type="protein sequence ID" value="VDO35343.1"/>
    <property type="molecule type" value="Genomic_DNA"/>
</dbReference>
<feature type="region of interest" description="Disordered" evidence="1">
    <location>
        <begin position="1"/>
        <end position="35"/>
    </location>
</feature>
<proteinExistence type="predicted"/>
<dbReference type="AlphaFoldDB" id="A0A183FBC1"/>
<evidence type="ECO:0000313" key="3">
    <source>
        <dbReference type="Proteomes" id="UP000050761"/>
    </source>
</evidence>
<dbReference type="WBParaSite" id="HPBE_0000346301-mRNA-1">
    <property type="protein sequence ID" value="HPBE_0000346301-mRNA-1"/>
    <property type="gene ID" value="HPBE_0000346301"/>
</dbReference>
<keyword evidence="3" id="KW-1185">Reference proteome</keyword>
<accession>A0A183FBC1</accession>
<evidence type="ECO:0000313" key="2">
    <source>
        <dbReference type="EMBL" id="VDO35343.1"/>
    </source>
</evidence>